<comment type="pathway">
    <text evidence="1">Cofactor biosynthesis; tetrahydrofolate biosynthesis; 5,6,7,8-tetrahydrofolate from 7,8-dihydrofolate: step 1/1.</text>
</comment>
<evidence type="ECO:0000259" key="7">
    <source>
        <dbReference type="PROSITE" id="PS51330"/>
    </source>
</evidence>
<accession>A0A1M5V2X3</accession>
<dbReference type="Proteomes" id="UP000184357">
    <property type="component" value="Unassembled WGS sequence"/>
</dbReference>
<dbReference type="PIRSF" id="PIRSF000194">
    <property type="entry name" value="DHFR"/>
    <property type="match status" value="1"/>
</dbReference>
<protein>
    <recommendedName>
        <fullName evidence="2">dihydrofolate reductase</fullName>
        <ecNumber evidence="2">1.5.1.3</ecNumber>
    </recommendedName>
</protein>
<dbReference type="CDD" id="cd00209">
    <property type="entry name" value="DHFR"/>
    <property type="match status" value="1"/>
</dbReference>
<dbReference type="Gene3D" id="3.40.430.10">
    <property type="entry name" value="Dihydrofolate Reductase, subunit A"/>
    <property type="match status" value="1"/>
</dbReference>
<feature type="domain" description="DHFR" evidence="7">
    <location>
        <begin position="17"/>
        <end position="180"/>
    </location>
</feature>
<name>A0A1M5V2X3_9EURY</name>
<dbReference type="OrthoDB" id="198183at2157"/>
<evidence type="ECO:0000256" key="1">
    <source>
        <dbReference type="ARBA" id="ARBA00004903"/>
    </source>
</evidence>
<keyword evidence="5" id="KW-0560">Oxidoreductase</keyword>
<keyword evidence="3" id="KW-0554">One-carbon metabolism</keyword>
<evidence type="ECO:0000256" key="2">
    <source>
        <dbReference type="ARBA" id="ARBA00012856"/>
    </source>
</evidence>
<dbReference type="RefSeq" id="WP_073311478.1">
    <property type="nucleotide sequence ID" value="NZ_FQWV01000014.1"/>
</dbReference>
<organism evidence="8 9">
    <name type="scientific">Halobaculum gomorrense</name>
    <dbReference type="NCBI Taxonomy" id="43928"/>
    <lineage>
        <taxon>Archaea</taxon>
        <taxon>Methanobacteriati</taxon>
        <taxon>Methanobacteriota</taxon>
        <taxon>Stenosarchaea group</taxon>
        <taxon>Halobacteria</taxon>
        <taxon>Halobacteriales</taxon>
        <taxon>Haloferacaceae</taxon>
        <taxon>Halobaculum</taxon>
    </lineage>
</organism>
<dbReference type="GO" id="GO:0046655">
    <property type="term" value="P:folic acid metabolic process"/>
    <property type="evidence" value="ECO:0007669"/>
    <property type="project" value="TreeGrafter"/>
</dbReference>
<proteinExistence type="inferred from homology"/>
<dbReference type="PRINTS" id="PR00070">
    <property type="entry name" value="DHFR"/>
</dbReference>
<dbReference type="InterPro" id="IPR001796">
    <property type="entry name" value="DHFR_dom"/>
</dbReference>
<dbReference type="AlphaFoldDB" id="A0A1M5V2X3"/>
<dbReference type="GO" id="GO:0006730">
    <property type="term" value="P:one-carbon metabolic process"/>
    <property type="evidence" value="ECO:0007669"/>
    <property type="project" value="UniProtKB-KW"/>
</dbReference>
<gene>
    <name evidence="8" type="ORF">SAMN05443636_3226</name>
</gene>
<evidence type="ECO:0000313" key="9">
    <source>
        <dbReference type="Proteomes" id="UP000184357"/>
    </source>
</evidence>
<sequence length="180" mass="19528">MSVDRPSRPLDDGDDVRVSLIAAVAANGVIGADGGMPWHLPADMRHFKETTTGHPVIMGRRTYESIASDIGGPLPDRTNVVLSRSSPHLPDDVIVAESVDDALAVARGAAQELGVDTVYVAGGGAVYEQFLPLAEELVLTEIHEAHEGDTAFPEFDPDEWCEVDREERDAFDFAVYERAR</sequence>
<dbReference type="GO" id="GO:0043168">
    <property type="term" value="F:anion binding"/>
    <property type="evidence" value="ECO:0007669"/>
    <property type="project" value="UniProtKB-ARBA"/>
</dbReference>
<evidence type="ECO:0000313" key="8">
    <source>
        <dbReference type="EMBL" id="SHH69546.1"/>
    </source>
</evidence>
<dbReference type="InterPro" id="IPR024072">
    <property type="entry name" value="DHFR-like_dom_sf"/>
</dbReference>
<evidence type="ECO:0000256" key="6">
    <source>
        <dbReference type="RuleBase" id="RU004474"/>
    </source>
</evidence>
<dbReference type="EMBL" id="FQWV01000014">
    <property type="protein sequence ID" value="SHH69546.1"/>
    <property type="molecule type" value="Genomic_DNA"/>
</dbReference>
<dbReference type="SUPFAM" id="SSF53597">
    <property type="entry name" value="Dihydrofolate reductase-like"/>
    <property type="match status" value="1"/>
</dbReference>
<dbReference type="Pfam" id="PF00186">
    <property type="entry name" value="DHFR_1"/>
    <property type="match status" value="1"/>
</dbReference>
<dbReference type="PROSITE" id="PS51330">
    <property type="entry name" value="DHFR_2"/>
    <property type="match status" value="1"/>
</dbReference>
<keyword evidence="9" id="KW-1185">Reference proteome</keyword>
<evidence type="ECO:0000256" key="4">
    <source>
        <dbReference type="ARBA" id="ARBA00022857"/>
    </source>
</evidence>
<dbReference type="PANTHER" id="PTHR48069">
    <property type="entry name" value="DIHYDROFOLATE REDUCTASE"/>
    <property type="match status" value="1"/>
</dbReference>
<dbReference type="PANTHER" id="PTHR48069:SF3">
    <property type="entry name" value="DIHYDROFOLATE REDUCTASE"/>
    <property type="match status" value="1"/>
</dbReference>
<dbReference type="EC" id="1.5.1.3" evidence="2"/>
<dbReference type="GO" id="GO:0046452">
    <property type="term" value="P:dihydrofolate metabolic process"/>
    <property type="evidence" value="ECO:0007669"/>
    <property type="project" value="TreeGrafter"/>
</dbReference>
<reference evidence="8 9" key="1">
    <citation type="submission" date="2016-11" db="EMBL/GenBank/DDBJ databases">
        <authorList>
            <person name="Jaros S."/>
            <person name="Januszkiewicz K."/>
            <person name="Wedrychowicz H."/>
        </authorList>
    </citation>
    <scope>NUCLEOTIDE SEQUENCE [LARGE SCALE GENOMIC DNA]</scope>
    <source>
        <strain evidence="8 9">DSM 9297</strain>
    </source>
</reference>
<evidence type="ECO:0000256" key="5">
    <source>
        <dbReference type="ARBA" id="ARBA00023002"/>
    </source>
</evidence>
<dbReference type="GO" id="GO:0050661">
    <property type="term" value="F:NADP binding"/>
    <property type="evidence" value="ECO:0007669"/>
    <property type="project" value="InterPro"/>
</dbReference>
<dbReference type="GO" id="GO:0004146">
    <property type="term" value="F:dihydrofolate reductase activity"/>
    <property type="evidence" value="ECO:0007669"/>
    <property type="project" value="UniProtKB-EC"/>
</dbReference>
<dbReference type="FunFam" id="3.40.430.10:FF:000001">
    <property type="entry name" value="Dihydrofolate reductase"/>
    <property type="match status" value="1"/>
</dbReference>
<keyword evidence="4" id="KW-0521">NADP</keyword>
<dbReference type="InterPro" id="IPR017925">
    <property type="entry name" value="DHFR_CS"/>
</dbReference>
<comment type="similarity">
    <text evidence="6">Belongs to the dihydrofolate reductase family.</text>
</comment>
<dbReference type="InterPro" id="IPR012259">
    <property type="entry name" value="DHFR"/>
</dbReference>
<dbReference type="GO" id="GO:0046654">
    <property type="term" value="P:tetrahydrofolate biosynthetic process"/>
    <property type="evidence" value="ECO:0007669"/>
    <property type="project" value="InterPro"/>
</dbReference>
<dbReference type="STRING" id="43928.SAMN05443636_3226"/>
<dbReference type="PROSITE" id="PS00075">
    <property type="entry name" value="DHFR_1"/>
    <property type="match status" value="1"/>
</dbReference>
<dbReference type="GO" id="GO:0005829">
    <property type="term" value="C:cytosol"/>
    <property type="evidence" value="ECO:0007669"/>
    <property type="project" value="TreeGrafter"/>
</dbReference>
<evidence type="ECO:0000256" key="3">
    <source>
        <dbReference type="ARBA" id="ARBA00022563"/>
    </source>
</evidence>